<protein>
    <recommendedName>
        <fullName evidence="8">DNA-binding pseudobarrel domain-containing protein</fullName>
    </recommendedName>
</protein>
<dbReference type="OrthoDB" id="1079772at2759"/>
<evidence type="ECO:0000313" key="6">
    <source>
        <dbReference type="EMBL" id="PWA39412.1"/>
    </source>
</evidence>
<evidence type="ECO:0000313" key="7">
    <source>
        <dbReference type="Proteomes" id="UP000245207"/>
    </source>
</evidence>
<dbReference type="Gene3D" id="2.40.330.10">
    <property type="entry name" value="DNA-binding pseudobarrel domain"/>
    <property type="match status" value="1"/>
</dbReference>
<dbReference type="AlphaFoldDB" id="A0A2U1KRM8"/>
<dbReference type="GO" id="GO:0003677">
    <property type="term" value="F:DNA binding"/>
    <property type="evidence" value="ECO:0007669"/>
    <property type="project" value="UniProtKB-KW"/>
</dbReference>
<accession>A0A2U1KRM8</accession>
<evidence type="ECO:0000256" key="3">
    <source>
        <dbReference type="ARBA" id="ARBA00023125"/>
    </source>
</evidence>
<keyword evidence="5" id="KW-0539">Nucleus</keyword>
<keyword evidence="2" id="KW-0805">Transcription regulation</keyword>
<comment type="caution">
    <text evidence="6">The sequence shown here is derived from an EMBL/GenBank/DDBJ whole genome shotgun (WGS) entry which is preliminary data.</text>
</comment>
<organism evidence="6 7">
    <name type="scientific">Artemisia annua</name>
    <name type="common">Sweet wormwood</name>
    <dbReference type="NCBI Taxonomy" id="35608"/>
    <lineage>
        <taxon>Eukaryota</taxon>
        <taxon>Viridiplantae</taxon>
        <taxon>Streptophyta</taxon>
        <taxon>Embryophyta</taxon>
        <taxon>Tracheophyta</taxon>
        <taxon>Spermatophyta</taxon>
        <taxon>Magnoliopsida</taxon>
        <taxon>eudicotyledons</taxon>
        <taxon>Gunneridae</taxon>
        <taxon>Pentapetalae</taxon>
        <taxon>asterids</taxon>
        <taxon>campanulids</taxon>
        <taxon>Asterales</taxon>
        <taxon>Asteraceae</taxon>
        <taxon>Asteroideae</taxon>
        <taxon>Anthemideae</taxon>
        <taxon>Artemisiinae</taxon>
        <taxon>Artemisia</taxon>
    </lineage>
</organism>
<keyword evidence="4" id="KW-0804">Transcription</keyword>
<keyword evidence="3" id="KW-0238">DNA-binding</keyword>
<evidence type="ECO:0008006" key="8">
    <source>
        <dbReference type="Google" id="ProtNLM"/>
    </source>
</evidence>
<name>A0A2U1KRM8_ARTAN</name>
<comment type="subcellular location">
    <subcellularLocation>
        <location evidence="1">Nucleus</location>
    </subcellularLocation>
</comment>
<reference evidence="6 7" key="1">
    <citation type="journal article" date="2018" name="Mol. Plant">
        <title>The genome of Artemisia annua provides insight into the evolution of Asteraceae family and artemisinin biosynthesis.</title>
        <authorList>
            <person name="Shen Q."/>
            <person name="Zhang L."/>
            <person name="Liao Z."/>
            <person name="Wang S."/>
            <person name="Yan T."/>
            <person name="Shi P."/>
            <person name="Liu M."/>
            <person name="Fu X."/>
            <person name="Pan Q."/>
            <person name="Wang Y."/>
            <person name="Lv Z."/>
            <person name="Lu X."/>
            <person name="Zhang F."/>
            <person name="Jiang W."/>
            <person name="Ma Y."/>
            <person name="Chen M."/>
            <person name="Hao X."/>
            <person name="Li L."/>
            <person name="Tang Y."/>
            <person name="Lv G."/>
            <person name="Zhou Y."/>
            <person name="Sun X."/>
            <person name="Brodelius P.E."/>
            <person name="Rose J.K.C."/>
            <person name="Tang K."/>
        </authorList>
    </citation>
    <scope>NUCLEOTIDE SEQUENCE [LARGE SCALE GENOMIC DNA]</scope>
    <source>
        <strain evidence="7">cv. Huhao1</strain>
        <tissue evidence="6">Leaf</tissue>
    </source>
</reference>
<evidence type="ECO:0000256" key="4">
    <source>
        <dbReference type="ARBA" id="ARBA00023163"/>
    </source>
</evidence>
<dbReference type="GO" id="GO:0005634">
    <property type="term" value="C:nucleus"/>
    <property type="evidence" value="ECO:0007669"/>
    <property type="project" value="UniProtKB-SubCell"/>
</dbReference>
<sequence>MDQQFLFPLDGDNNPTYQILPRVFNEFFYNGERYVFLIGNNRQRYICLLMVDGNEIKLYGDEWGRFIEDNVPPHVTTLHFVKEAETTFYVTGYTDFGVEGPGYERRDVGNRLSRCLVRCTHGGQILPGDFLQNIWKSVFKIYANGLRFRVNHERVQLNMESVVRSNRLFGNGWERLVTDLEIADGQLMVFTNLGDNKLNLALFFNNGRCMHEEVVLPTMLRIPPRAIAPYAIQDKRAKHICCWKGHNSHNNENDVFYVELDGTVTEFYHLTVPTDYCEDHLMHTYGKALLVHNHQMVTFNVKVIRDRSRPGRINHVKLTGNWRKFGERCGFNHPKMMRFKLINTIGQIVEGEEIQVAVFHVC</sequence>
<evidence type="ECO:0000256" key="5">
    <source>
        <dbReference type="ARBA" id="ARBA00023242"/>
    </source>
</evidence>
<keyword evidence="7" id="KW-1185">Reference proteome</keyword>
<dbReference type="EMBL" id="PKPP01014662">
    <property type="protein sequence ID" value="PWA39412.1"/>
    <property type="molecule type" value="Genomic_DNA"/>
</dbReference>
<gene>
    <name evidence="6" type="ORF">CTI12_AA570250</name>
</gene>
<dbReference type="InterPro" id="IPR015300">
    <property type="entry name" value="DNA-bd_pseudobarrel_sf"/>
</dbReference>
<dbReference type="SUPFAM" id="SSF101936">
    <property type="entry name" value="DNA-binding pseudobarrel domain"/>
    <property type="match status" value="1"/>
</dbReference>
<evidence type="ECO:0000256" key="2">
    <source>
        <dbReference type="ARBA" id="ARBA00023015"/>
    </source>
</evidence>
<proteinExistence type="predicted"/>
<evidence type="ECO:0000256" key="1">
    <source>
        <dbReference type="ARBA" id="ARBA00004123"/>
    </source>
</evidence>
<dbReference type="Proteomes" id="UP000245207">
    <property type="component" value="Unassembled WGS sequence"/>
</dbReference>